<sequence>MGGVNPSAEGACEDRRVIAIRRSSSRYALLVSVLALCASGCGLSTELDRELDPDPSRPPATTRPPEPSPVSPSGAVTPDASPSVPVQPQQGCPPSGVRFGTELVNAAMGLRATTLTVTNCSSKPYELNGYPSVTVLDESGAPMKGVRAVEGTDKVPMAPQDPGPEPVTLAPGETAGAGLYWRVAVEKGMFLRVAPRKGDDVTTVRVQDYLDIGPENVLGATPWKKIP</sequence>
<dbReference type="Proteomes" id="UP000400924">
    <property type="component" value="Unassembled WGS sequence"/>
</dbReference>
<evidence type="ECO:0000313" key="3">
    <source>
        <dbReference type="EMBL" id="MPY63631.1"/>
    </source>
</evidence>
<proteinExistence type="predicted"/>
<dbReference type="AlphaFoldDB" id="A0A5N8XW79"/>
<evidence type="ECO:0000256" key="1">
    <source>
        <dbReference type="SAM" id="MobiDB-lite"/>
    </source>
</evidence>
<dbReference type="InterPro" id="IPR025326">
    <property type="entry name" value="DUF4232"/>
</dbReference>
<feature type="domain" description="DUF4232" evidence="2">
    <location>
        <begin position="92"/>
        <end position="205"/>
    </location>
</feature>
<protein>
    <submittedName>
        <fullName evidence="3">DUF4232 domain-containing protein</fullName>
    </submittedName>
</protein>
<keyword evidence="4" id="KW-1185">Reference proteome</keyword>
<feature type="compositionally biased region" description="Pro residues" evidence="1">
    <location>
        <begin position="56"/>
        <end position="70"/>
    </location>
</feature>
<evidence type="ECO:0000313" key="4">
    <source>
        <dbReference type="Proteomes" id="UP000400924"/>
    </source>
</evidence>
<feature type="compositionally biased region" description="Basic and acidic residues" evidence="1">
    <location>
        <begin position="46"/>
        <end position="55"/>
    </location>
</feature>
<gene>
    <name evidence="3" type="ORF">FNH08_42680</name>
</gene>
<dbReference type="EMBL" id="VJZC01000605">
    <property type="protein sequence ID" value="MPY63631.1"/>
    <property type="molecule type" value="Genomic_DNA"/>
</dbReference>
<reference evidence="3 4" key="1">
    <citation type="submission" date="2019-07" db="EMBL/GenBank/DDBJ databases">
        <title>New species of Amycolatopsis and Streptomyces.</title>
        <authorList>
            <person name="Duangmal K."/>
            <person name="Teo W.F.A."/>
            <person name="Lipun K."/>
        </authorList>
    </citation>
    <scope>NUCLEOTIDE SEQUENCE [LARGE SCALE GENOMIC DNA]</scope>
    <source>
        <strain evidence="3 4">NBRC 106415</strain>
    </source>
</reference>
<dbReference type="Pfam" id="PF14016">
    <property type="entry name" value="DUF4232"/>
    <property type="match status" value="1"/>
</dbReference>
<accession>A0A5N8XW79</accession>
<evidence type="ECO:0000259" key="2">
    <source>
        <dbReference type="Pfam" id="PF14016"/>
    </source>
</evidence>
<comment type="caution">
    <text evidence="3">The sequence shown here is derived from an EMBL/GenBank/DDBJ whole genome shotgun (WGS) entry which is preliminary data.</text>
</comment>
<feature type="region of interest" description="Disordered" evidence="1">
    <location>
        <begin position="46"/>
        <end position="97"/>
    </location>
</feature>
<name>A0A5N8XW79_9ACTN</name>
<organism evidence="3 4">
    <name type="scientific">Streptomyces spongiae</name>
    <dbReference type="NCBI Taxonomy" id="565072"/>
    <lineage>
        <taxon>Bacteria</taxon>
        <taxon>Bacillati</taxon>
        <taxon>Actinomycetota</taxon>
        <taxon>Actinomycetes</taxon>
        <taxon>Kitasatosporales</taxon>
        <taxon>Streptomycetaceae</taxon>
        <taxon>Streptomyces</taxon>
    </lineage>
</organism>